<keyword evidence="1 6" id="KW-0963">Cytoplasm</keyword>
<comment type="catalytic activity">
    <reaction evidence="6">
        <text>adenosine(37) in tRNA1(Val) + S-adenosyl-L-methionine = N(6)-methyladenosine(37) in tRNA1(Val) + S-adenosyl-L-homocysteine + H(+)</text>
        <dbReference type="Rhea" id="RHEA:43160"/>
        <dbReference type="Rhea" id="RHEA-COMP:10369"/>
        <dbReference type="Rhea" id="RHEA-COMP:10370"/>
        <dbReference type="ChEBI" id="CHEBI:15378"/>
        <dbReference type="ChEBI" id="CHEBI:57856"/>
        <dbReference type="ChEBI" id="CHEBI:59789"/>
        <dbReference type="ChEBI" id="CHEBI:74411"/>
        <dbReference type="ChEBI" id="CHEBI:74449"/>
        <dbReference type="EC" id="2.1.1.223"/>
    </reaction>
</comment>
<comment type="subcellular location">
    <subcellularLocation>
        <location evidence="6">Cytoplasm</location>
    </subcellularLocation>
</comment>
<comment type="function">
    <text evidence="6">Specifically methylates the adenine in position 37 of tRNA(1)(Val) (anticodon cmo5UAC).</text>
</comment>
<keyword evidence="9" id="KW-1185">Reference proteome</keyword>
<sequence length="246" mass="26747">MSAGFKCKQFFVAHDQCAMKVGTDGLLLGAWASLPAMVCGTTTAATAAGNSFLDIGSGSGLISLMLAQRAQKAKITAIELDTAAASQAELNFRQSPFAHRLQLLKGDILTYQPAERYALIVSNPPFFDNALKGADPKRNQARHTASLPLPSLLAKAAELLTPAGSFALILPEAAAEHFSNKAGLHGWFASAVCQVYSRADKAPIRRLMQWQRQPCQPVLQQLVIYCDTGGYSEQYRHLLRDFYLNF</sequence>
<accession>A0ABS6MKP4</accession>
<protein>
    <recommendedName>
        <fullName evidence="6">tRNA1(Val) (adenine(37)-N6)-methyltransferase</fullName>
        <ecNumber evidence="6">2.1.1.223</ecNumber>
    </recommendedName>
    <alternativeName>
        <fullName evidence="6">tRNA m6A37 methyltransferase</fullName>
    </alternativeName>
</protein>
<dbReference type="InterPro" id="IPR007848">
    <property type="entry name" value="Small_mtfrase_dom"/>
</dbReference>
<evidence type="ECO:0000256" key="2">
    <source>
        <dbReference type="ARBA" id="ARBA00022603"/>
    </source>
</evidence>
<evidence type="ECO:0000259" key="7">
    <source>
        <dbReference type="Pfam" id="PF05175"/>
    </source>
</evidence>
<dbReference type="InterPro" id="IPR050210">
    <property type="entry name" value="tRNA_Adenine-N(6)_MTase"/>
</dbReference>
<dbReference type="InterPro" id="IPR002052">
    <property type="entry name" value="DNA_methylase_N6_adenine_CS"/>
</dbReference>
<feature type="domain" description="Methyltransferase small" evidence="7">
    <location>
        <begin position="48"/>
        <end position="169"/>
    </location>
</feature>
<gene>
    <name evidence="8" type="ORF">KQY15_09845</name>
</gene>
<evidence type="ECO:0000313" key="8">
    <source>
        <dbReference type="EMBL" id="MBV2129395.1"/>
    </source>
</evidence>
<evidence type="ECO:0000256" key="1">
    <source>
        <dbReference type="ARBA" id="ARBA00022490"/>
    </source>
</evidence>
<name>A0ABS6MKP4_9GAMM</name>
<evidence type="ECO:0000256" key="5">
    <source>
        <dbReference type="ARBA" id="ARBA00022694"/>
    </source>
</evidence>
<evidence type="ECO:0000256" key="3">
    <source>
        <dbReference type="ARBA" id="ARBA00022679"/>
    </source>
</evidence>
<organism evidence="8 9">
    <name type="scientific">Arsukibacterium indicum</name>
    <dbReference type="NCBI Taxonomy" id="2848612"/>
    <lineage>
        <taxon>Bacteria</taxon>
        <taxon>Pseudomonadati</taxon>
        <taxon>Pseudomonadota</taxon>
        <taxon>Gammaproteobacteria</taxon>
        <taxon>Chromatiales</taxon>
        <taxon>Chromatiaceae</taxon>
        <taxon>Arsukibacterium</taxon>
    </lineage>
</organism>
<dbReference type="Proteomes" id="UP000704611">
    <property type="component" value="Unassembled WGS sequence"/>
</dbReference>
<keyword evidence="4 6" id="KW-0949">S-adenosyl-L-methionine</keyword>
<dbReference type="Pfam" id="PF05175">
    <property type="entry name" value="MTS"/>
    <property type="match status" value="1"/>
</dbReference>
<dbReference type="EMBL" id="JAHRID010000004">
    <property type="protein sequence ID" value="MBV2129395.1"/>
    <property type="molecule type" value="Genomic_DNA"/>
</dbReference>
<evidence type="ECO:0000256" key="4">
    <source>
        <dbReference type="ARBA" id="ARBA00022691"/>
    </source>
</evidence>
<dbReference type="PANTHER" id="PTHR47739">
    <property type="entry name" value="TRNA1(VAL) (ADENINE(37)-N6)-METHYLTRANSFERASE"/>
    <property type="match status" value="1"/>
</dbReference>
<evidence type="ECO:0000256" key="6">
    <source>
        <dbReference type="HAMAP-Rule" id="MF_01872"/>
    </source>
</evidence>
<evidence type="ECO:0000313" key="9">
    <source>
        <dbReference type="Proteomes" id="UP000704611"/>
    </source>
</evidence>
<dbReference type="GO" id="GO:0008168">
    <property type="term" value="F:methyltransferase activity"/>
    <property type="evidence" value="ECO:0007669"/>
    <property type="project" value="UniProtKB-KW"/>
</dbReference>
<dbReference type="GO" id="GO:0032259">
    <property type="term" value="P:methylation"/>
    <property type="evidence" value="ECO:0007669"/>
    <property type="project" value="UniProtKB-KW"/>
</dbReference>
<comment type="similarity">
    <text evidence="6">Belongs to the methyltransferase superfamily. tRNA (adenine-N(6)-)-methyltransferase family.</text>
</comment>
<dbReference type="InterPro" id="IPR022882">
    <property type="entry name" value="tRNA_adenine-N6_MeTrfase"/>
</dbReference>
<dbReference type="PANTHER" id="PTHR47739:SF1">
    <property type="entry name" value="TRNA1(VAL) (ADENINE(37)-N6)-METHYLTRANSFERASE"/>
    <property type="match status" value="1"/>
</dbReference>
<reference evidence="8 9" key="1">
    <citation type="submission" date="2021-06" db="EMBL/GenBank/DDBJ databases">
        <title>Rheinheimera indica sp. nov., isolated from deep-sea sediment.</title>
        <authorList>
            <person name="Wang Z."/>
            <person name="Zhang X.-Y."/>
        </authorList>
    </citation>
    <scope>NUCLEOTIDE SEQUENCE [LARGE SCALE GENOMIC DNA]</scope>
    <source>
        <strain evidence="8 9">SM2107</strain>
    </source>
</reference>
<comment type="caution">
    <text evidence="8">The sequence shown here is derived from an EMBL/GenBank/DDBJ whole genome shotgun (WGS) entry which is preliminary data.</text>
</comment>
<dbReference type="PROSITE" id="PS00092">
    <property type="entry name" value="N6_MTASE"/>
    <property type="match status" value="1"/>
</dbReference>
<dbReference type="HAMAP" id="MF_01872">
    <property type="entry name" value="tRNA_methyltr_YfiC"/>
    <property type="match status" value="1"/>
</dbReference>
<dbReference type="EC" id="2.1.1.223" evidence="6"/>
<keyword evidence="2 6" id="KW-0489">Methyltransferase</keyword>
<keyword evidence="5 6" id="KW-0819">tRNA processing</keyword>
<proteinExistence type="inferred from homology"/>
<dbReference type="CDD" id="cd02440">
    <property type="entry name" value="AdoMet_MTases"/>
    <property type="match status" value="1"/>
</dbReference>
<keyword evidence="3 6" id="KW-0808">Transferase</keyword>